<feature type="domain" description="Cobalamin biosynthesis precorrin-8X methylmutase CobH/CbiC" evidence="5">
    <location>
        <begin position="60"/>
        <end position="251"/>
    </location>
</feature>
<accession>Q97A61</accession>
<keyword evidence="4" id="KW-0413">Isomerase</keyword>
<dbReference type="PANTHER" id="PTHR43588">
    <property type="entry name" value="COBALT-PRECORRIN-8 METHYLMUTASE"/>
    <property type="match status" value="1"/>
</dbReference>
<dbReference type="InterPro" id="IPR003722">
    <property type="entry name" value="Cbl_synth_CobH/CbiC"/>
</dbReference>
<dbReference type="PANTHER" id="PTHR43588:SF1">
    <property type="entry name" value="COBALT-PRECORRIN-8 METHYLMUTASE"/>
    <property type="match status" value="1"/>
</dbReference>
<dbReference type="Gene3D" id="3.40.50.10230">
    <property type="entry name" value="Cobalamin biosynthesis CobH/CbiC, precorrin-8X methylmutase"/>
    <property type="match status" value="1"/>
</dbReference>
<evidence type="ECO:0000313" key="7">
    <source>
        <dbReference type="Proteomes" id="UP000001017"/>
    </source>
</evidence>
<keyword evidence="3" id="KW-0169">Cobalamin biosynthesis</keyword>
<comment type="similarity">
    <text evidence="2">Belongs to the CobH/CbiC family.</text>
</comment>
<dbReference type="eggNOG" id="arCOG02247">
    <property type="taxonomic scope" value="Archaea"/>
</dbReference>
<keyword evidence="7" id="KW-1185">Reference proteome</keyword>
<dbReference type="AlphaFoldDB" id="Q97A61"/>
<reference evidence="6 7" key="2">
    <citation type="journal article" date="2000" name="Proc. Natl. Acad. Sci. U.S.A.">
        <title>Archaeal adaptation to higher temperatures revealed by genomic sequence of Thermoplasma volcanium.</title>
        <authorList>
            <person name="Kawashima T."/>
            <person name="Amano N."/>
            <person name="Koike H."/>
            <person name="Makino S."/>
            <person name="Higuchi S."/>
            <person name="Kawashima-Ohya Y."/>
            <person name="Watanabe K."/>
            <person name="Yamazaki M."/>
            <person name="Kanehori K."/>
            <person name="Kawamoto T."/>
            <person name="Nunoshiba T."/>
            <person name="Yamamoto Y."/>
            <person name="Aramaki H."/>
            <person name="Makino K."/>
            <person name="Suzuki M."/>
        </authorList>
    </citation>
    <scope>NUCLEOTIDE SEQUENCE [LARGE SCALE GENOMIC DNA]</scope>
    <source>
        <strain evidence="7">ATCC 51530 / DSM 4299 / JCM 9571 / NBRC 15438 / GSS1</strain>
    </source>
</reference>
<dbReference type="SUPFAM" id="SSF63965">
    <property type="entry name" value="Precorrin-8X methylmutase CbiC/CobH"/>
    <property type="match status" value="1"/>
</dbReference>
<evidence type="ECO:0000256" key="3">
    <source>
        <dbReference type="ARBA" id="ARBA00022573"/>
    </source>
</evidence>
<evidence type="ECO:0000259" key="5">
    <source>
        <dbReference type="Pfam" id="PF02570"/>
    </source>
</evidence>
<dbReference type="PhylomeDB" id="Q97A61"/>
<dbReference type="UniPathway" id="UPA00148"/>
<comment type="pathway">
    <text evidence="1">Cofactor biosynthesis; adenosylcobalamin biosynthesis.</text>
</comment>
<dbReference type="EMBL" id="BA000011">
    <property type="protein sequence ID" value="BAB60091.1"/>
    <property type="molecule type" value="Genomic_DNA"/>
</dbReference>
<organism evidence="6 7">
    <name type="scientific">Thermoplasma volcanium (strain ATCC 51530 / DSM 4299 / JCM 9571 / NBRC 15438 / GSS1)</name>
    <dbReference type="NCBI Taxonomy" id="273116"/>
    <lineage>
        <taxon>Archaea</taxon>
        <taxon>Methanobacteriati</taxon>
        <taxon>Thermoplasmatota</taxon>
        <taxon>Thermoplasmata</taxon>
        <taxon>Thermoplasmatales</taxon>
        <taxon>Thermoplasmataceae</taxon>
        <taxon>Thermoplasma</taxon>
    </lineage>
</organism>
<dbReference type="PaxDb" id="273116-14325166"/>
<dbReference type="GO" id="GO:0016993">
    <property type="term" value="F:precorrin-8X methylmutase activity"/>
    <property type="evidence" value="ECO:0007669"/>
    <property type="project" value="InterPro"/>
</dbReference>
<reference evidence="6 7" key="1">
    <citation type="journal article" date="1999" name="Proc. Jpn. Acad.">
        <title>Determination of the complete genomic DNA sequence of Thermoplasma volvanium GSS1.</title>
        <authorList>
            <person name="Kawashima T."/>
            <person name="Yamamoto Y."/>
            <person name="Aramaki H."/>
            <person name="Nunoshiba T."/>
            <person name="Kawamoto T."/>
            <person name="Watanabe K."/>
            <person name="Yamazaki M."/>
            <person name="Kanehori K."/>
            <person name="Amano N."/>
            <person name="Ohya Y."/>
            <person name="Makino K."/>
            <person name="Suzuki M."/>
        </authorList>
    </citation>
    <scope>NUCLEOTIDE SEQUENCE [LARGE SCALE GENOMIC DNA]</scope>
    <source>
        <strain evidence="7">ATCC 51530 / DSM 4299 / JCM 9571 / NBRC 15438 / GSS1</strain>
    </source>
</reference>
<sequence>MLSVSVRNGSFIINKEYKINMDSDLFRKIAGDAKSINNSISSHILNSWAEHLKEWADPEKIEEESINIIETVTESIENARERYLFSKIVHAAGDFRLIDLIRMSPGFVDTVAEKLRDGCRIVVDAKMVKAGIYNKNLLDRCRIMYYGDDERVDRISKQMGITKSASAMRIASEDGVRDAIFVIGNAPTALIELLNIVRDTKEKPPAVIGVPVGFVQAARAKYSLVSSGIDYLTILGSRGGSPIAASVINAFGVMLDW</sequence>
<dbReference type="KEGG" id="tvo:TVG0974537"/>
<protein>
    <submittedName>
        <fullName evidence="6">Precorrin-8x methylmutase</fullName>
    </submittedName>
</protein>
<evidence type="ECO:0000313" key="6">
    <source>
        <dbReference type="EMBL" id="BAB60091.1"/>
    </source>
</evidence>
<dbReference type="STRING" id="273116.gene:9381741"/>
<dbReference type="InterPro" id="IPR036588">
    <property type="entry name" value="CobH/CbiC_sf"/>
</dbReference>
<proteinExistence type="inferred from homology"/>
<evidence type="ECO:0000256" key="4">
    <source>
        <dbReference type="ARBA" id="ARBA00023235"/>
    </source>
</evidence>
<dbReference type="Proteomes" id="UP000001017">
    <property type="component" value="Chromosome"/>
</dbReference>
<gene>
    <name evidence="6" type="ORF">TVG0974537</name>
</gene>
<name>Q97A61_THEVO</name>
<evidence type="ECO:0000256" key="1">
    <source>
        <dbReference type="ARBA" id="ARBA00004953"/>
    </source>
</evidence>
<dbReference type="HOGENOM" id="CLU_084703_1_1_2"/>
<dbReference type="GO" id="GO:0009236">
    <property type="term" value="P:cobalamin biosynthetic process"/>
    <property type="evidence" value="ECO:0007669"/>
    <property type="project" value="UniProtKB-UniPathway"/>
</dbReference>
<dbReference type="Pfam" id="PF02570">
    <property type="entry name" value="CbiC"/>
    <property type="match status" value="1"/>
</dbReference>
<evidence type="ECO:0000256" key="2">
    <source>
        <dbReference type="ARBA" id="ARBA00009774"/>
    </source>
</evidence>